<organism evidence="1 2">
    <name type="scientific">Paraburkholderia ferrariae</name>
    <dbReference type="NCBI Taxonomy" id="386056"/>
    <lineage>
        <taxon>Bacteria</taxon>
        <taxon>Pseudomonadati</taxon>
        <taxon>Pseudomonadota</taxon>
        <taxon>Betaproteobacteria</taxon>
        <taxon>Burkholderiales</taxon>
        <taxon>Burkholderiaceae</taxon>
        <taxon>Paraburkholderia</taxon>
    </lineage>
</organism>
<proteinExistence type="predicted"/>
<dbReference type="Proteomes" id="UP001489897">
    <property type="component" value="Unassembled WGS sequence"/>
</dbReference>
<sequence>MNDLNEDIGNAERLSKTEPGGRVPMFAVLLISGAEAACDITSPEVREKATRVRDELLACAVKHGFRNRKRLRVLLDHAGQWAATHGFEPVPFTKEAIALARDAIDAVPARAVCDALERADALELLTGDAATA</sequence>
<dbReference type="EMBL" id="JAYMRV010000001">
    <property type="protein sequence ID" value="MEM5419837.1"/>
    <property type="molecule type" value="Genomic_DNA"/>
</dbReference>
<gene>
    <name evidence="1" type="ORF">VSR73_01960</name>
</gene>
<accession>A0ABU9RJG2</accession>
<keyword evidence="2" id="KW-1185">Reference proteome</keyword>
<evidence type="ECO:0000313" key="2">
    <source>
        <dbReference type="Proteomes" id="UP001489897"/>
    </source>
</evidence>
<evidence type="ECO:0000313" key="1">
    <source>
        <dbReference type="EMBL" id="MEM5419837.1"/>
    </source>
</evidence>
<name>A0ABU9RJG2_9BURK</name>
<protein>
    <submittedName>
        <fullName evidence="1">Uncharacterized protein</fullName>
    </submittedName>
</protein>
<dbReference type="RefSeq" id="WP_342945636.1">
    <property type="nucleotide sequence ID" value="NZ_JAYMRV010000001.1"/>
</dbReference>
<reference evidence="1 2" key="1">
    <citation type="submission" date="2024-01" db="EMBL/GenBank/DDBJ databases">
        <title>The diversity of rhizobia nodulating Mimosa spp. in eleven states of Brazil covering several biomes is determined by host plant, location, and edaphic factors.</title>
        <authorList>
            <person name="Rouws L."/>
            <person name="Barauna A."/>
            <person name="Beukes C."/>
            <person name="De Faria S.M."/>
            <person name="Gross E."/>
            <person name="Dos Reis Junior F.B."/>
            <person name="Simon M."/>
            <person name="Maluk M."/>
            <person name="Odee D.W."/>
            <person name="Kenicer G."/>
            <person name="Young J.P.W."/>
            <person name="Reis V.M."/>
            <person name="Zilli J."/>
            <person name="James E.K."/>
        </authorList>
    </citation>
    <scope>NUCLEOTIDE SEQUENCE [LARGE SCALE GENOMIC DNA]</scope>
    <source>
        <strain evidence="1 2">JPY167</strain>
    </source>
</reference>
<comment type="caution">
    <text evidence="1">The sequence shown here is derived from an EMBL/GenBank/DDBJ whole genome shotgun (WGS) entry which is preliminary data.</text>
</comment>